<dbReference type="InterPro" id="IPR018258">
    <property type="entry name" value="Ribosomal_bL21_CS"/>
</dbReference>
<dbReference type="InterPro" id="IPR028909">
    <property type="entry name" value="bL21-like"/>
</dbReference>
<dbReference type="SUPFAM" id="SSF141091">
    <property type="entry name" value="L21p-like"/>
    <property type="match status" value="1"/>
</dbReference>
<dbReference type="GO" id="GO:0006412">
    <property type="term" value="P:translation"/>
    <property type="evidence" value="ECO:0007669"/>
    <property type="project" value="InterPro"/>
</dbReference>
<evidence type="ECO:0000313" key="9">
    <source>
        <dbReference type="EMBL" id="AZL88048.1"/>
    </source>
</evidence>
<keyword evidence="4" id="KW-0699">rRNA-binding</keyword>
<evidence type="ECO:0000256" key="3">
    <source>
        <dbReference type="ARBA" id="ARBA00022640"/>
    </source>
</evidence>
<evidence type="ECO:0000256" key="4">
    <source>
        <dbReference type="ARBA" id="ARBA00022730"/>
    </source>
</evidence>
<evidence type="ECO:0000256" key="7">
    <source>
        <dbReference type="ARBA" id="ARBA00023274"/>
    </source>
</evidence>
<reference evidence="9" key="1">
    <citation type="journal article" date="2018" name="J. Phycol.">
        <title>Molecular phylogenetics supports a clade of red algal parasites retaining native plastids: taxonomy and terminology revised.</title>
        <authorList>
            <person name="Salomaki E.D."/>
            <person name="Lane C.E."/>
        </authorList>
    </citation>
    <scope>NUCLEOTIDE SEQUENCE</scope>
</reference>
<dbReference type="EMBL" id="MK039118">
    <property type="protein sequence ID" value="AZL88048.1"/>
    <property type="molecule type" value="Genomic_DNA"/>
</dbReference>
<dbReference type="GO" id="GO:0003735">
    <property type="term" value="F:structural constituent of ribosome"/>
    <property type="evidence" value="ECO:0007669"/>
    <property type="project" value="InterPro"/>
</dbReference>
<dbReference type="Pfam" id="PF00829">
    <property type="entry name" value="Ribosomal_L21p"/>
    <property type="match status" value="1"/>
</dbReference>
<evidence type="ECO:0000256" key="2">
    <source>
        <dbReference type="ARBA" id="ARBA00008563"/>
    </source>
</evidence>
<keyword evidence="7" id="KW-0687">Ribonucleoprotein</keyword>
<dbReference type="GO" id="GO:0005762">
    <property type="term" value="C:mitochondrial large ribosomal subunit"/>
    <property type="evidence" value="ECO:0007669"/>
    <property type="project" value="TreeGrafter"/>
</dbReference>
<dbReference type="GO" id="GO:0019843">
    <property type="term" value="F:rRNA binding"/>
    <property type="evidence" value="ECO:0007669"/>
    <property type="project" value="UniProtKB-KW"/>
</dbReference>
<comment type="subcellular location">
    <subcellularLocation>
        <location evidence="1">Plastid</location>
    </subcellularLocation>
</comment>
<geneLocation type="plastid" evidence="9"/>
<dbReference type="InterPro" id="IPR036164">
    <property type="entry name" value="bL21-like_sf"/>
</dbReference>
<keyword evidence="5" id="KW-0694">RNA-binding</keyword>
<dbReference type="InterPro" id="IPR001787">
    <property type="entry name" value="Ribosomal_bL21"/>
</dbReference>
<dbReference type="PANTHER" id="PTHR21349:SF7">
    <property type="entry name" value="LARGE RIBOSOMAL SUBUNIT PROTEIN BL21C"/>
    <property type="match status" value="1"/>
</dbReference>
<accession>A0A3S8UW44</accession>
<name>A0A3S8UW44_9FLOR</name>
<keyword evidence="3 9" id="KW-0934">Plastid</keyword>
<organism evidence="9">
    <name type="scientific">Harveyella mirabilis</name>
    <dbReference type="NCBI Taxonomy" id="282355"/>
    <lineage>
        <taxon>Eukaryota</taxon>
        <taxon>Rhodophyta</taxon>
        <taxon>Florideophyceae</taxon>
        <taxon>Rhodymeniophycidae</taxon>
        <taxon>Gigartinales</taxon>
        <taxon>Choreocolacaceae</taxon>
        <taxon>Harveyella</taxon>
    </lineage>
</organism>
<dbReference type="HAMAP" id="MF_01363">
    <property type="entry name" value="Ribosomal_bL21"/>
    <property type="match status" value="1"/>
</dbReference>
<keyword evidence="6 9" id="KW-0689">Ribosomal protein</keyword>
<dbReference type="PROSITE" id="PS01169">
    <property type="entry name" value="RIBOSOMAL_L21"/>
    <property type="match status" value="1"/>
</dbReference>
<gene>
    <name evidence="9" type="primary">rpl21</name>
</gene>
<dbReference type="PANTHER" id="PTHR21349">
    <property type="entry name" value="50S RIBOSOMAL PROTEIN L21"/>
    <property type="match status" value="1"/>
</dbReference>
<sequence>MFYAIVDLCGHQMIIEPGKFYDINYINAYPGDIINLKRVLFVSNLNNYSVGIPCLNNVFIQAKILKHIRGKKITIFKIKQKKNYRLKKGHRQNLTRVFIENIII</sequence>
<evidence type="ECO:0000256" key="1">
    <source>
        <dbReference type="ARBA" id="ARBA00004474"/>
    </source>
</evidence>
<dbReference type="GO" id="GO:0009536">
    <property type="term" value="C:plastid"/>
    <property type="evidence" value="ECO:0007669"/>
    <property type="project" value="UniProtKB-SubCell"/>
</dbReference>
<dbReference type="NCBIfam" id="TIGR00061">
    <property type="entry name" value="L21"/>
    <property type="match status" value="1"/>
</dbReference>
<comment type="similarity">
    <text evidence="2">Belongs to the bacterial ribosomal protein bL21 family.</text>
</comment>
<evidence type="ECO:0000256" key="5">
    <source>
        <dbReference type="ARBA" id="ARBA00022884"/>
    </source>
</evidence>
<evidence type="ECO:0000256" key="8">
    <source>
        <dbReference type="ARBA" id="ARBA00035397"/>
    </source>
</evidence>
<dbReference type="AlphaFoldDB" id="A0A3S8UW44"/>
<evidence type="ECO:0000256" key="6">
    <source>
        <dbReference type="ARBA" id="ARBA00022980"/>
    </source>
</evidence>
<proteinExistence type="inferred from homology"/>
<protein>
    <recommendedName>
        <fullName evidence="8">50S ribosomal protein L21, chloroplastic</fullName>
    </recommendedName>
</protein>